<dbReference type="Proteomes" id="UP000244722">
    <property type="component" value="Unassembled WGS sequence"/>
</dbReference>
<accession>A0A2T6ZFX2</accession>
<feature type="compositionally biased region" description="Low complexity" evidence="1">
    <location>
        <begin position="11"/>
        <end position="20"/>
    </location>
</feature>
<evidence type="ECO:0000256" key="1">
    <source>
        <dbReference type="SAM" id="MobiDB-lite"/>
    </source>
</evidence>
<evidence type="ECO:0000313" key="2">
    <source>
        <dbReference type="EMBL" id="PUU74383.1"/>
    </source>
</evidence>
<sequence length="164" mass="18335">MATTPPAEAGASITSSTSQIATLPTPGNMQYYLTEGLEGVERLQYRGAKSLNKTIDKLITEFQPGGGAPYVVFSPVTQGQLVDIDYIRQRCFKGLRFMYLKDESTLIIKVIVDLTQELAHKQFVRRFERKMFEMGIDMELVPLGAARFLGLLFTISKAVGQPYF</sequence>
<name>A0A2T6ZFX2_TUBBO</name>
<protein>
    <submittedName>
        <fullName evidence="2">Uncharacterized protein</fullName>
    </submittedName>
</protein>
<proteinExistence type="predicted"/>
<feature type="region of interest" description="Disordered" evidence="1">
    <location>
        <begin position="1"/>
        <end position="20"/>
    </location>
</feature>
<dbReference type="STRING" id="42251.A0A2T6ZFX2"/>
<comment type="caution">
    <text evidence="2">The sequence shown here is derived from an EMBL/GenBank/DDBJ whole genome shotgun (WGS) entry which is preliminary data.</text>
</comment>
<evidence type="ECO:0000313" key="3">
    <source>
        <dbReference type="Proteomes" id="UP000244722"/>
    </source>
</evidence>
<dbReference type="EMBL" id="NESQ01000303">
    <property type="protein sequence ID" value="PUU74383.1"/>
    <property type="molecule type" value="Genomic_DNA"/>
</dbReference>
<keyword evidence="3" id="KW-1185">Reference proteome</keyword>
<organism evidence="2 3">
    <name type="scientific">Tuber borchii</name>
    <name type="common">White truffle</name>
    <dbReference type="NCBI Taxonomy" id="42251"/>
    <lineage>
        <taxon>Eukaryota</taxon>
        <taxon>Fungi</taxon>
        <taxon>Dikarya</taxon>
        <taxon>Ascomycota</taxon>
        <taxon>Pezizomycotina</taxon>
        <taxon>Pezizomycetes</taxon>
        <taxon>Pezizales</taxon>
        <taxon>Tuberaceae</taxon>
        <taxon>Tuber</taxon>
    </lineage>
</organism>
<gene>
    <name evidence="2" type="ORF">B9Z19DRAFT_454101</name>
</gene>
<dbReference type="AlphaFoldDB" id="A0A2T6ZFX2"/>
<reference evidence="2 3" key="1">
    <citation type="submission" date="2017-04" db="EMBL/GenBank/DDBJ databases">
        <title>Draft genome sequence of Tuber borchii Vittad., a whitish edible truffle.</title>
        <authorList>
            <consortium name="DOE Joint Genome Institute"/>
            <person name="Murat C."/>
            <person name="Kuo A."/>
            <person name="Barry K.W."/>
            <person name="Clum A."/>
            <person name="Dockter R.B."/>
            <person name="Fauchery L."/>
            <person name="Iotti M."/>
            <person name="Kohler A."/>
            <person name="Labutti K."/>
            <person name="Lindquist E.A."/>
            <person name="Lipzen A."/>
            <person name="Ohm R.A."/>
            <person name="Wang M."/>
            <person name="Grigoriev I.V."/>
            <person name="Zambonelli A."/>
            <person name="Martin F.M."/>
        </authorList>
    </citation>
    <scope>NUCLEOTIDE SEQUENCE [LARGE SCALE GENOMIC DNA]</scope>
    <source>
        <strain evidence="2 3">Tbo3840</strain>
    </source>
</reference>